<evidence type="ECO:0000256" key="2">
    <source>
        <dbReference type="ARBA" id="ARBA00007581"/>
    </source>
</evidence>
<evidence type="ECO:0000259" key="6">
    <source>
        <dbReference type="Pfam" id="PF02900"/>
    </source>
</evidence>
<keyword evidence="4" id="KW-0862">Zinc</keyword>
<protein>
    <recommendedName>
        <fullName evidence="6">Extradiol ring-cleavage dioxygenase class III enzyme subunit B domain-containing protein</fullName>
    </recommendedName>
</protein>
<dbReference type="GO" id="GO:0016702">
    <property type="term" value="F:oxidoreductase activity, acting on single donors with incorporation of molecular oxygen, incorporation of two atoms of oxygen"/>
    <property type="evidence" value="ECO:0007669"/>
    <property type="project" value="UniProtKB-ARBA"/>
</dbReference>
<dbReference type="GO" id="GO:0008198">
    <property type="term" value="F:ferrous iron binding"/>
    <property type="evidence" value="ECO:0007669"/>
    <property type="project" value="InterPro"/>
</dbReference>
<dbReference type="Gene3D" id="3.40.830.10">
    <property type="entry name" value="LigB-like"/>
    <property type="match status" value="1"/>
</dbReference>
<dbReference type="Pfam" id="PF02900">
    <property type="entry name" value="LigB"/>
    <property type="match status" value="1"/>
</dbReference>
<evidence type="ECO:0000256" key="5">
    <source>
        <dbReference type="ARBA" id="ARBA00023002"/>
    </source>
</evidence>
<dbReference type="InterPro" id="IPR014436">
    <property type="entry name" value="Extradiol_dOase_DODA"/>
</dbReference>
<evidence type="ECO:0000256" key="3">
    <source>
        <dbReference type="ARBA" id="ARBA00022723"/>
    </source>
</evidence>
<dbReference type="PANTHER" id="PTHR30096">
    <property type="entry name" value="4,5-DOPA DIOXYGENASE EXTRADIOL-LIKE PROTEIN"/>
    <property type="match status" value="1"/>
</dbReference>
<dbReference type="EMBL" id="LN891084">
    <property type="protein sequence ID" value="CUS09355.1"/>
    <property type="molecule type" value="Genomic_DNA"/>
</dbReference>
<dbReference type="GO" id="GO:0008270">
    <property type="term" value="F:zinc ion binding"/>
    <property type="evidence" value="ECO:0007669"/>
    <property type="project" value="InterPro"/>
</dbReference>
<keyword evidence="5" id="KW-0560">Oxidoreductase</keyword>
<keyword evidence="8" id="KW-1185">Reference proteome</keyword>
<dbReference type="InterPro" id="IPR004183">
    <property type="entry name" value="Xdiol_dOase_suB"/>
</dbReference>
<comment type="similarity">
    <text evidence="2">Belongs to the DODA-type extradiol aromatic ring-opening dioxygenase family.</text>
</comment>
<feature type="domain" description="Extradiol ring-cleavage dioxygenase class III enzyme subunit B" evidence="6">
    <location>
        <begin position="81"/>
        <end position="329"/>
    </location>
</feature>
<dbReference type="Proteomes" id="UP001412239">
    <property type="component" value="Unassembled WGS sequence"/>
</dbReference>
<accession>A0A292PRM9</accession>
<dbReference type="AlphaFoldDB" id="A0A292PRM9"/>
<organism evidence="7 8">
    <name type="scientific">Tuber aestivum</name>
    <name type="common">summer truffle</name>
    <dbReference type="NCBI Taxonomy" id="59557"/>
    <lineage>
        <taxon>Eukaryota</taxon>
        <taxon>Fungi</taxon>
        <taxon>Dikarya</taxon>
        <taxon>Ascomycota</taxon>
        <taxon>Pezizomycotina</taxon>
        <taxon>Pezizomycetes</taxon>
        <taxon>Pezizales</taxon>
        <taxon>Tuberaceae</taxon>
        <taxon>Tuber</taxon>
    </lineage>
</organism>
<dbReference type="PANTHER" id="PTHR30096:SF0">
    <property type="entry name" value="4,5-DOPA DIOXYGENASE EXTRADIOL-LIKE PROTEIN"/>
    <property type="match status" value="1"/>
</dbReference>
<reference evidence="7" key="1">
    <citation type="submission" date="2015-10" db="EMBL/GenBank/DDBJ databases">
        <authorList>
            <person name="Regsiter A."/>
            <person name="william w."/>
        </authorList>
    </citation>
    <scope>NUCLEOTIDE SEQUENCE</scope>
    <source>
        <strain evidence="7">Montdore</strain>
    </source>
</reference>
<dbReference type="SUPFAM" id="SSF53213">
    <property type="entry name" value="LigB-like"/>
    <property type="match status" value="1"/>
</dbReference>
<proteinExistence type="inferred from homology"/>
<dbReference type="CDD" id="cd07363">
    <property type="entry name" value="45_DOPA_Dioxygenase"/>
    <property type="match status" value="1"/>
</dbReference>
<comment type="cofactor">
    <cofactor evidence="1">
        <name>Zn(2+)</name>
        <dbReference type="ChEBI" id="CHEBI:29105"/>
    </cofactor>
</comment>
<gene>
    <name evidence="7" type="ORF">GSTUAT00006557001</name>
</gene>
<keyword evidence="3" id="KW-0479">Metal-binding</keyword>
<evidence type="ECO:0000313" key="7">
    <source>
        <dbReference type="EMBL" id="CUS09355.1"/>
    </source>
</evidence>
<name>A0A292PRM9_9PEZI</name>
<evidence type="ECO:0000313" key="8">
    <source>
        <dbReference type="Proteomes" id="UP001412239"/>
    </source>
</evidence>
<evidence type="ECO:0000256" key="1">
    <source>
        <dbReference type="ARBA" id="ARBA00001947"/>
    </source>
</evidence>
<sequence>MATQPNLVQRTLQKLSQATSPYTTRAARGTSTSATTTAATGRTPVYFVSHGGVRYPFPNISHLVTYSPSLTFCFFSGEEKPNIMYQVEHPAFHQFQKIGKEITTKVKPKAVVVFSAHWQAAAAGSKVEVNTAEFADLIYDYNGFPDHYYKHKYPNVGSQELAEKVLELLEEAGIESQGVKRGLDHGVFTPFTCMFDPEENPLGVPVVQVSLFGQEDPNMHYALGRAVSKLRDEGVYIISGSVLPYSDSLLNPNDGFSDLQSARMSGKLLDYVVPFDEAIKEAVTNVASGEERKAKLAELLTRSDARNAHPTFEHLLPVHIASGAAGGDNAVQLWTLPEMSMSWAQYRFGEVQS</sequence>
<evidence type="ECO:0000256" key="4">
    <source>
        <dbReference type="ARBA" id="ARBA00022833"/>
    </source>
</evidence>